<dbReference type="OrthoDB" id="3364766at2759"/>
<protein>
    <submittedName>
        <fullName evidence="2">Histone H2A.Z-specific chaperone</fullName>
    </submittedName>
</protein>
<feature type="compositionally biased region" description="Polar residues" evidence="1">
    <location>
        <begin position="1"/>
        <end position="14"/>
    </location>
</feature>
<feature type="compositionally biased region" description="Acidic residues" evidence="1">
    <location>
        <begin position="105"/>
        <end position="124"/>
    </location>
</feature>
<sequence>MSSDATAPSTNDVSAAQDATKVDAPLADKGKGKLVQDQVMEDEEEDDEEEEDEEEEDDEMEEDNLDEIDTTAILAPGTRRSTRGARVDYSSAEALEKAGLKAEAVEEDEHEDSFVANEDDMKDD</sequence>
<dbReference type="EMBL" id="RWJN01000071">
    <property type="protein sequence ID" value="TCD68271.1"/>
    <property type="molecule type" value="Genomic_DNA"/>
</dbReference>
<dbReference type="AlphaFoldDB" id="A0A4R0RIR3"/>
<evidence type="ECO:0000313" key="3">
    <source>
        <dbReference type="Proteomes" id="UP000292702"/>
    </source>
</evidence>
<dbReference type="STRING" id="92696.A0A4R0RIR3"/>
<feature type="compositionally biased region" description="Acidic residues" evidence="1">
    <location>
        <begin position="39"/>
        <end position="69"/>
    </location>
</feature>
<accession>A0A4R0RIR3</accession>
<organism evidence="2 3">
    <name type="scientific">Steccherinum ochraceum</name>
    <dbReference type="NCBI Taxonomy" id="92696"/>
    <lineage>
        <taxon>Eukaryota</taxon>
        <taxon>Fungi</taxon>
        <taxon>Dikarya</taxon>
        <taxon>Basidiomycota</taxon>
        <taxon>Agaricomycotina</taxon>
        <taxon>Agaricomycetes</taxon>
        <taxon>Polyporales</taxon>
        <taxon>Steccherinaceae</taxon>
        <taxon>Steccherinum</taxon>
    </lineage>
</organism>
<comment type="caution">
    <text evidence="2">The sequence shown here is derived from an EMBL/GenBank/DDBJ whole genome shotgun (WGS) entry which is preliminary data.</text>
</comment>
<keyword evidence="3" id="KW-1185">Reference proteome</keyword>
<name>A0A4R0RIR3_9APHY</name>
<proteinExistence type="predicted"/>
<dbReference type="Proteomes" id="UP000292702">
    <property type="component" value="Unassembled WGS sequence"/>
</dbReference>
<feature type="region of interest" description="Disordered" evidence="1">
    <location>
        <begin position="1"/>
        <end position="124"/>
    </location>
</feature>
<evidence type="ECO:0000256" key="1">
    <source>
        <dbReference type="SAM" id="MobiDB-lite"/>
    </source>
</evidence>
<gene>
    <name evidence="2" type="primary">CHZ1</name>
    <name evidence="2" type="ORF">EIP91_011237</name>
</gene>
<reference evidence="2 3" key="1">
    <citation type="submission" date="2018-11" db="EMBL/GenBank/DDBJ databases">
        <title>Genome assembly of Steccherinum ochraceum LE-BIN_3174, the white-rot fungus of the Steccherinaceae family (The Residual Polyporoid clade, Polyporales, Basidiomycota).</title>
        <authorList>
            <person name="Fedorova T.V."/>
            <person name="Glazunova O.A."/>
            <person name="Landesman E.O."/>
            <person name="Moiseenko K.V."/>
            <person name="Psurtseva N.V."/>
            <person name="Savinova O.S."/>
            <person name="Shakhova N.V."/>
            <person name="Tyazhelova T.V."/>
            <person name="Vasina D.V."/>
        </authorList>
    </citation>
    <scope>NUCLEOTIDE SEQUENCE [LARGE SCALE GENOMIC DNA]</scope>
    <source>
        <strain evidence="2 3">LE-BIN_3174</strain>
    </source>
</reference>
<evidence type="ECO:0000313" key="2">
    <source>
        <dbReference type="EMBL" id="TCD68271.1"/>
    </source>
</evidence>
<feature type="compositionally biased region" description="Basic and acidic residues" evidence="1">
    <location>
        <begin position="94"/>
        <end position="104"/>
    </location>
</feature>